<gene>
    <name evidence="1" type="ORF">TSACC_22658</name>
</gene>
<dbReference type="Proteomes" id="UP000076023">
    <property type="component" value="Unassembled WGS sequence"/>
</dbReference>
<evidence type="ECO:0000313" key="1">
    <source>
        <dbReference type="EMBL" id="GAT34234.1"/>
    </source>
</evidence>
<keyword evidence="2" id="KW-1185">Reference proteome</keyword>
<evidence type="ECO:0008006" key="3">
    <source>
        <dbReference type="Google" id="ProtNLM"/>
    </source>
</evidence>
<accession>A0A146GBQ4</accession>
<dbReference type="OrthoDB" id="9823723at2"/>
<evidence type="ECO:0000313" key="2">
    <source>
        <dbReference type="Proteomes" id="UP000076023"/>
    </source>
</evidence>
<proteinExistence type="predicted"/>
<dbReference type="InParanoid" id="A0A146GBQ4"/>
<comment type="caution">
    <text evidence="1">The sequence shown here is derived from an EMBL/GenBank/DDBJ whole genome shotgun (WGS) entry which is preliminary data.</text>
</comment>
<reference evidence="2" key="1">
    <citation type="journal article" date="2017" name="Genome Announc.">
        <title>Draft Genome Sequence of Terrimicrobium sacchariphilum NM-5T, a Facultative Anaerobic Soil Bacterium of the Class Spartobacteria.</title>
        <authorList>
            <person name="Qiu Y.L."/>
            <person name="Tourlousse D.M."/>
            <person name="Matsuura N."/>
            <person name="Ohashi A."/>
            <person name="Sekiguchi Y."/>
        </authorList>
    </citation>
    <scope>NUCLEOTIDE SEQUENCE [LARGE SCALE GENOMIC DNA]</scope>
    <source>
        <strain evidence="2">NM-5</strain>
    </source>
</reference>
<dbReference type="AlphaFoldDB" id="A0A146GBQ4"/>
<sequence length="164" mass="18336">MAARFSTGFWMALALIAIGFLSGCASVKSTEQFYIPYTMKAYPPKPPDAFIPIIGKPPRDGYTTIGRLAFQSYNGWNFMRKSMIYNAQIHGADAVVLKDVSSNTQTAYFQVPPQFDYVPVTGTYCKNGKSYTYTNFVPVYQPGYVQPYTNTITAIDAEMIVLKK</sequence>
<dbReference type="EMBL" id="BDCO01000002">
    <property type="protein sequence ID" value="GAT34234.1"/>
    <property type="molecule type" value="Genomic_DNA"/>
</dbReference>
<protein>
    <recommendedName>
        <fullName evidence="3">Lipoprotein</fullName>
    </recommendedName>
</protein>
<dbReference type="PROSITE" id="PS51257">
    <property type="entry name" value="PROKAR_LIPOPROTEIN"/>
    <property type="match status" value="1"/>
</dbReference>
<dbReference type="STRING" id="690879.TSACC_22658"/>
<name>A0A146GBQ4_TERSA</name>
<organism evidence="1 2">
    <name type="scientific">Terrimicrobium sacchariphilum</name>
    <dbReference type="NCBI Taxonomy" id="690879"/>
    <lineage>
        <taxon>Bacteria</taxon>
        <taxon>Pseudomonadati</taxon>
        <taxon>Verrucomicrobiota</taxon>
        <taxon>Terrimicrobiia</taxon>
        <taxon>Terrimicrobiales</taxon>
        <taxon>Terrimicrobiaceae</taxon>
        <taxon>Terrimicrobium</taxon>
    </lineage>
</organism>